<dbReference type="EMBL" id="JBHLWO010000001">
    <property type="protein sequence ID" value="MFC0316927.1"/>
    <property type="molecule type" value="Genomic_DNA"/>
</dbReference>
<evidence type="ECO:0008006" key="4">
    <source>
        <dbReference type="Google" id="ProtNLM"/>
    </source>
</evidence>
<comment type="caution">
    <text evidence="2">The sequence shown here is derived from an EMBL/GenBank/DDBJ whole genome shotgun (WGS) entry which is preliminary data.</text>
</comment>
<accession>A0ABV6HE86</accession>
<name>A0ABV6HE86_9SPHI</name>
<gene>
    <name evidence="2" type="ORF">ACFFI0_01355</name>
</gene>
<evidence type="ECO:0000313" key="2">
    <source>
        <dbReference type="EMBL" id="MFC0316927.1"/>
    </source>
</evidence>
<feature type="transmembrane region" description="Helical" evidence="1">
    <location>
        <begin position="55"/>
        <end position="77"/>
    </location>
</feature>
<dbReference type="RefSeq" id="WP_377476485.1">
    <property type="nucleotide sequence ID" value="NZ_JBHLWO010000001.1"/>
</dbReference>
<proteinExistence type="predicted"/>
<dbReference type="Gene3D" id="2.40.50.1020">
    <property type="entry name" value="LytTr DNA-binding domain"/>
    <property type="match status" value="1"/>
</dbReference>
<keyword evidence="3" id="KW-1185">Reference proteome</keyword>
<evidence type="ECO:0000256" key="1">
    <source>
        <dbReference type="SAM" id="Phobius"/>
    </source>
</evidence>
<feature type="transmembrane region" description="Helical" evidence="1">
    <location>
        <begin position="132"/>
        <end position="154"/>
    </location>
</feature>
<organism evidence="2 3">
    <name type="scientific">Olivibacter oleidegradans</name>
    <dbReference type="NCBI Taxonomy" id="760123"/>
    <lineage>
        <taxon>Bacteria</taxon>
        <taxon>Pseudomonadati</taxon>
        <taxon>Bacteroidota</taxon>
        <taxon>Sphingobacteriia</taxon>
        <taxon>Sphingobacteriales</taxon>
        <taxon>Sphingobacteriaceae</taxon>
        <taxon>Olivibacter</taxon>
    </lineage>
</organism>
<feature type="transmembrane region" description="Helical" evidence="1">
    <location>
        <begin position="98"/>
        <end position="120"/>
    </location>
</feature>
<keyword evidence="1" id="KW-1133">Transmembrane helix</keyword>
<keyword evidence="1" id="KW-0472">Membrane</keyword>
<sequence>MNTNKQLAVFLWKGKKAVTYLPWLCLPPIALLAALFFTYMQQSRSPWEALQNERFLIAAAWSFLPALIIAFYIQGLSYVLDLKFHRRGYQSARIKKQFCYGVLIPCLFLATYYSIYYAAYGKNIFKRKYFQIEFPMATSVITGLNMGYMLWYLYRIERRRSARRNRLALLDANRAKRNGYHNEITVNNGRRKTAVVTKDIICIIRWDKVGVILLKTGKVVQIDNTLNEMLAMLDLRFFAKSNRWCIINLRQVALTVYENENFSEIRYKPTALKVLQYLESDVDKTLEKEGRSEFLTMDKYRLNRNFRKSFEAKLYALRKTPMSS</sequence>
<feature type="transmembrane region" description="Helical" evidence="1">
    <location>
        <begin position="20"/>
        <end position="40"/>
    </location>
</feature>
<protein>
    <recommendedName>
        <fullName evidence="4">LytTr DNA-binding domain-containing protein</fullName>
    </recommendedName>
</protein>
<dbReference type="Proteomes" id="UP001589774">
    <property type="component" value="Unassembled WGS sequence"/>
</dbReference>
<keyword evidence="1" id="KW-0812">Transmembrane</keyword>
<evidence type="ECO:0000313" key="3">
    <source>
        <dbReference type="Proteomes" id="UP001589774"/>
    </source>
</evidence>
<reference evidence="2 3" key="1">
    <citation type="submission" date="2024-09" db="EMBL/GenBank/DDBJ databases">
        <authorList>
            <person name="Sun Q."/>
            <person name="Mori K."/>
        </authorList>
    </citation>
    <scope>NUCLEOTIDE SEQUENCE [LARGE SCALE GENOMIC DNA]</scope>
    <source>
        <strain evidence="2 3">CCM 7765</strain>
    </source>
</reference>